<evidence type="ECO:0000313" key="3">
    <source>
        <dbReference type="Proteomes" id="UP001221898"/>
    </source>
</evidence>
<protein>
    <submittedName>
        <fullName evidence="2">Uncharacterized protein</fullName>
    </submittedName>
</protein>
<dbReference type="EMBL" id="JAINUG010000004">
    <property type="protein sequence ID" value="KAJ8417357.1"/>
    <property type="molecule type" value="Genomic_DNA"/>
</dbReference>
<name>A0AAD7X1V0_9TELE</name>
<dbReference type="Proteomes" id="UP001221898">
    <property type="component" value="Unassembled WGS sequence"/>
</dbReference>
<comment type="caution">
    <text evidence="2">The sequence shown here is derived from an EMBL/GenBank/DDBJ whole genome shotgun (WGS) entry which is preliminary data.</text>
</comment>
<gene>
    <name evidence="2" type="ORF">AAFF_G00285840</name>
</gene>
<dbReference type="AlphaFoldDB" id="A0AAD7X1V0"/>
<feature type="region of interest" description="Disordered" evidence="1">
    <location>
        <begin position="88"/>
        <end position="116"/>
    </location>
</feature>
<feature type="compositionally biased region" description="Basic and acidic residues" evidence="1">
    <location>
        <begin position="107"/>
        <end position="116"/>
    </location>
</feature>
<reference evidence="2" key="1">
    <citation type="journal article" date="2023" name="Science">
        <title>Genome structures resolve the early diversification of teleost fishes.</title>
        <authorList>
            <person name="Parey E."/>
            <person name="Louis A."/>
            <person name="Montfort J."/>
            <person name="Bouchez O."/>
            <person name="Roques C."/>
            <person name="Iampietro C."/>
            <person name="Lluch J."/>
            <person name="Castinel A."/>
            <person name="Donnadieu C."/>
            <person name="Desvignes T."/>
            <person name="Floi Bucao C."/>
            <person name="Jouanno E."/>
            <person name="Wen M."/>
            <person name="Mejri S."/>
            <person name="Dirks R."/>
            <person name="Jansen H."/>
            <person name="Henkel C."/>
            <person name="Chen W.J."/>
            <person name="Zahm M."/>
            <person name="Cabau C."/>
            <person name="Klopp C."/>
            <person name="Thompson A.W."/>
            <person name="Robinson-Rechavi M."/>
            <person name="Braasch I."/>
            <person name="Lecointre G."/>
            <person name="Bobe J."/>
            <person name="Postlethwait J.H."/>
            <person name="Berthelot C."/>
            <person name="Roest Crollius H."/>
            <person name="Guiguen Y."/>
        </authorList>
    </citation>
    <scope>NUCLEOTIDE SEQUENCE</scope>
    <source>
        <strain evidence="2">NC1722</strain>
    </source>
</reference>
<proteinExistence type="predicted"/>
<evidence type="ECO:0000313" key="2">
    <source>
        <dbReference type="EMBL" id="KAJ8417357.1"/>
    </source>
</evidence>
<organism evidence="2 3">
    <name type="scientific">Aldrovandia affinis</name>
    <dbReference type="NCBI Taxonomy" id="143900"/>
    <lineage>
        <taxon>Eukaryota</taxon>
        <taxon>Metazoa</taxon>
        <taxon>Chordata</taxon>
        <taxon>Craniata</taxon>
        <taxon>Vertebrata</taxon>
        <taxon>Euteleostomi</taxon>
        <taxon>Actinopterygii</taxon>
        <taxon>Neopterygii</taxon>
        <taxon>Teleostei</taxon>
        <taxon>Notacanthiformes</taxon>
        <taxon>Halosauridae</taxon>
        <taxon>Aldrovandia</taxon>
    </lineage>
</organism>
<sequence length="116" mass="13335">MAPGAKATRSFQRADQFIWLCTRPHRRHYRDYFLPPPTLRCSASIRLAREKPFARKTGDSPCALRRRRQVEARMRTAALEDFPKALTQRRPVRYLQAATPPPPANGKEGEEKSESS</sequence>
<evidence type="ECO:0000256" key="1">
    <source>
        <dbReference type="SAM" id="MobiDB-lite"/>
    </source>
</evidence>
<accession>A0AAD7X1V0</accession>
<keyword evidence="3" id="KW-1185">Reference proteome</keyword>